<protein>
    <submittedName>
        <fullName evidence="2">Uncharacterized protein</fullName>
    </submittedName>
</protein>
<keyword evidence="1" id="KW-0812">Transmembrane</keyword>
<proteinExistence type="predicted"/>
<evidence type="ECO:0000256" key="1">
    <source>
        <dbReference type="SAM" id="Phobius"/>
    </source>
</evidence>
<organism evidence="2 3">
    <name type="scientific">Bizionia echini</name>
    <dbReference type="NCBI Taxonomy" id="649333"/>
    <lineage>
        <taxon>Bacteria</taxon>
        <taxon>Pseudomonadati</taxon>
        <taxon>Bacteroidota</taxon>
        <taxon>Flavobacteriia</taxon>
        <taxon>Flavobacteriales</taxon>
        <taxon>Flavobacteriaceae</taxon>
        <taxon>Bizionia</taxon>
    </lineage>
</organism>
<evidence type="ECO:0000313" key="2">
    <source>
        <dbReference type="EMBL" id="SFN38196.1"/>
    </source>
</evidence>
<evidence type="ECO:0000313" key="3">
    <source>
        <dbReference type="Proteomes" id="UP000198705"/>
    </source>
</evidence>
<keyword evidence="1" id="KW-0472">Membrane</keyword>
<dbReference type="EMBL" id="FOVN01000001">
    <property type="protein sequence ID" value="SFN38196.1"/>
    <property type="molecule type" value="Genomic_DNA"/>
</dbReference>
<dbReference type="STRING" id="649333.SAMN04487989_10158"/>
<dbReference type="Proteomes" id="UP000198705">
    <property type="component" value="Unassembled WGS sequence"/>
</dbReference>
<gene>
    <name evidence="2" type="ORF">SAMN04487989_10158</name>
</gene>
<feature type="transmembrane region" description="Helical" evidence="1">
    <location>
        <begin position="57"/>
        <end position="76"/>
    </location>
</feature>
<feature type="transmembrane region" description="Helical" evidence="1">
    <location>
        <begin position="26"/>
        <end position="45"/>
    </location>
</feature>
<keyword evidence="1" id="KW-1133">Transmembrane helix</keyword>
<sequence>MNFKPMRFFYLPLFLNKLFKNIQMKIFKFFQYAYLAFALLFIYVAAKKYMENEVIDYVSLLLAATAVFMFFFRKKFNKRFEDRDRK</sequence>
<accession>A0A1I4YJK2</accession>
<name>A0A1I4YJK2_9FLAO</name>
<reference evidence="3" key="1">
    <citation type="submission" date="2016-10" db="EMBL/GenBank/DDBJ databases">
        <authorList>
            <person name="Varghese N."/>
            <person name="Submissions S."/>
        </authorList>
    </citation>
    <scope>NUCLEOTIDE SEQUENCE [LARGE SCALE GENOMIC DNA]</scope>
    <source>
        <strain evidence="3">DSM 23925</strain>
    </source>
</reference>
<keyword evidence="3" id="KW-1185">Reference proteome</keyword>
<dbReference type="AlphaFoldDB" id="A0A1I4YJK2"/>